<comment type="caution">
    <text evidence="1">The sequence shown here is derived from an EMBL/GenBank/DDBJ whole genome shotgun (WGS) entry which is preliminary data.</text>
</comment>
<proteinExistence type="predicted"/>
<gene>
    <name evidence="1" type="ORF">PCOR1329_LOCUS82505</name>
</gene>
<keyword evidence="2" id="KW-1185">Reference proteome</keyword>
<sequence>LGGANTARLRSPGRFVRTLADPWIIVDDWNAGAAQLEASDFLQFFDGVVKVPDAEATCTTAAGTSRIDHPVIKRGFEQFVSARANGQVPAASSWRLTAAMRLGGTRRTASALADWLSRGSAAASRLREAFDDMAGDLAGAQPVVQTERAPFHIGQDVWEVAEASVRARALLTAGAHGDARAVPGGDGLARISQRYAAWVSTVEETLLQAEQADDSARRHCRGRAEVPSLVWARLKPSPGRAHMRSPVTEWRRALETLVVKLLALKRHGADEAQQDTTIATIDRMVGEGMDQPREHIFGRNATSDVIEQWQLLLHVATRPDADVEDLELAAQQTQERAQRAFARSLAAAGQAFVRWAQDCRRKTPGAVHRHAKGVSADLG</sequence>
<feature type="non-terminal residue" evidence="1">
    <location>
        <position position="1"/>
    </location>
</feature>
<evidence type="ECO:0008006" key="3">
    <source>
        <dbReference type="Google" id="ProtNLM"/>
    </source>
</evidence>
<evidence type="ECO:0000313" key="1">
    <source>
        <dbReference type="EMBL" id="CAK0907505.1"/>
    </source>
</evidence>
<name>A0ABN9YA00_9DINO</name>
<accession>A0ABN9YA00</accession>
<protein>
    <recommendedName>
        <fullName evidence="3">Selenoprotein O</fullName>
    </recommendedName>
</protein>
<reference evidence="1" key="1">
    <citation type="submission" date="2023-10" db="EMBL/GenBank/DDBJ databases">
        <authorList>
            <person name="Chen Y."/>
            <person name="Shah S."/>
            <person name="Dougan E. K."/>
            <person name="Thang M."/>
            <person name="Chan C."/>
        </authorList>
    </citation>
    <scope>NUCLEOTIDE SEQUENCE [LARGE SCALE GENOMIC DNA]</scope>
</reference>
<dbReference type="EMBL" id="CAUYUJ010021871">
    <property type="protein sequence ID" value="CAK0907505.1"/>
    <property type="molecule type" value="Genomic_DNA"/>
</dbReference>
<organism evidence="1 2">
    <name type="scientific">Prorocentrum cordatum</name>
    <dbReference type="NCBI Taxonomy" id="2364126"/>
    <lineage>
        <taxon>Eukaryota</taxon>
        <taxon>Sar</taxon>
        <taxon>Alveolata</taxon>
        <taxon>Dinophyceae</taxon>
        <taxon>Prorocentrales</taxon>
        <taxon>Prorocentraceae</taxon>
        <taxon>Prorocentrum</taxon>
    </lineage>
</organism>
<feature type="non-terminal residue" evidence="1">
    <location>
        <position position="379"/>
    </location>
</feature>
<dbReference type="Proteomes" id="UP001189429">
    <property type="component" value="Unassembled WGS sequence"/>
</dbReference>
<evidence type="ECO:0000313" key="2">
    <source>
        <dbReference type="Proteomes" id="UP001189429"/>
    </source>
</evidence>